<evidence type="ECO:0000256" key="1">
    <source>
        <dbReference type="ARBA" id="ARBA00022723"/>
    </source>
</evidence>
<dbReference type="GO" id="GO:0003677">
    <property type="term" value="F:DNA binding"/>
    <property type="evidence" value="ECO:0007669"/>
    <property type="project" value="InterPro"/>
</dbReference>
<accession>A0A8T1PUY4</accession>
<evidence type="ECO:0000256" key="4">
    <source>
        <dbReference type="PIRSR" id="PIRSR604808-2"/>
    </source>
</evidence>
<dbReference type="InterPro" id="IPR020847">
    <property type="entry name" value="AP_endonuclease_F1_BS"/>
</dbReference>
<keyword evidence="3 4" id="KW-0460">Magnesium</keyword>
<protein>
    <recommendedName>
        <fullName evidence="5">Endonuclease/exonuclease/phosphatase domain-containing protein</fullName>
    </recommendedName>
</protein>
<feature type="binding site" evidence="4">
    <location>
        <position position="38"/>
    </location>
    <ligand>
        <name>Mg(2+)</name>
        <dbReference type="ChEBI" id="CHEBI:18420"/>
        <label>1</label>
    </ligand>
</feature>
<dbReference type="EMBL" id="CM031815">
    <property type="protein sequence ID" value="KAG6647996.1"/>
    <property type="molecule type" value="Genomic_DNA"/>
</dbReference>
<dbReference type="GO" id="GO:0003906">
    <property type="term" value="F:DNA-(apurinic or apyrimidinic site) endonuclease activity"/>
    <property type="evidence" value="ECO:0007669"/>
    <property type="project" value="TreeGrafter"/>
</dbReference>
<dbReference type="PANTHER" id="PTHR22748">
    <property type="entry name" value="AP ENDONUCLEASE"/>
    <property type="match status" value="1"/>
</dbReference>
<comment type="cofactor">
    <cofactor evidence="4">
        <name>Mg(2+)</name>
        <dbReference type="ChEBI" id="CHEBI:18420"/>
    </cofactor>
    <cofactor evidence="4">
        <name>Mn(2+)</name>
        <dbReference type="ChEBI" id="CHEBI:29035"/>
    </cofactor>
    <text evidence="4">Probably binds two magnesium or manganese ions per subunit.</text>
</comment>
<keyword evidence="2" id="KW-0378">Hydrolase</keyword>
<proteinExistence type="predicted"/>
<comment type="caution">
    <text evidence="6">The sequence shown here is derived from an EMBL/GenBank/DDBJ whole genome shotgun (WGS) entry which is preliminary data.</text>
</comment>
<dbReference type="InterPro" id="IPR005135">
    <property type="entry name" value="Endo/exonuclease/phosphatase"/>
</dbReference>
<dbReference type="GO" id="GO:0005634">
    <property type="term" value="C:nucleus"/>
    <property type="evidence" value="ECO:0007669"/>
    <property type="project" value="TreeGrafter"/>
</dbReference>
<keyword evidence="4" id="KW-0464">Manganese</keyword>
<dbReference type="Pfam" id="PF03372">
    <property type="entry name" value="Exo_endo_phos"/>
    <property type="match status" value="1"/>
</dbReference>
<name>A0A8T1PUY4_CARIL</name>
<organism evidence="6 7">
    <name type="scientific">Carya illinoinensis</name>
    <name type="common">Pecan</name>
    <dbReference type="NCBI Taxonomy" id="32201"/>
    <lineage>
        <taxon>Eukaryota</taxon>
        <taxon>Viridiplantae</taxon>
        <taxon>Streptophyta</taxon>
        <taxon>Embryophyta</taxon>
        <taxon>Tracheophyta</taxon>
        <taxon>Spermatophyta</taxon>
        <taxon>Magnoliopsida</taxon>
        <taxon>eudicotyledons</taxon>
        <taxon>Gunneridae</taxon>
        <taxon>Pentapetalae</taxon>
        <taxon>rosids</taxon>
        <taxon>fabids</taxon>
        <taxon>Fagales</taxon>
        <taxon>Juglandaceae</taxon>
        <taxon>Carya</taxon>
    </lineage>
</organism>
<reference evidence="6" key="1">
    <citation type="submission" date="2020-12" db="EMBL/GenBank/DDBJ databases">
        <title>WGS assembly of Carya illinoinensis cv. Pawnee.</title>
        <authorList>
            <person name="Platts A."/>
            <person name="Shu S."/>
            <person name="Wright S."/>
            <person name="Barry K."/>
            <person name="Edger P."/>
            <person name="Pires J.C."/>
            <person name="Schmutz J."/>
        </authorList>
    </citation>
    <scope>NUCLEOTIDE SEQUENCE</scope>
    <source>
        <tissue evidence="6">Leaf</tissue>
    </source>
</reference>
<evidence type="ECO:0000256" key="2">
    <source>
        <dbReference type="ARBA" id="ARBA00022801"/>
    </source>
</evidence>
<dbReference type="InterPro" id="IPR004808">
    <property type="entry name" value="AP_endonuc_1"/>
</dbReference>
<evidence type="ECO:0000259" key="5">
    <source>
        <dbReference type="Pfam" id="PF03372"/>
    </source>
</evidence>
<feature type="binding site" evidence="4">
    <location>
        <position position="9"/>
    </location>
    <ligand>
        <name>Mg(2+)</name>
        <dbReference type="ChEBI" id="CHEBI:18420"/>
        <label>1</label>
    </ligand>
</feature>
<gene>
    <name evidence="6" type="ORF">CIPAW_07G117200</name>
</gene>
<dbReference type="Proteomes" id="UP000811609">
    <property type="component" value="Chromosome 7"/>
</dbReference>
<dbReference type="PROSITE" id="PS00726">
    <property type="entry name" value="AP_NUCLEASE_F1_1"/>
    <property type="match status" value="1"/>
</dbReference>
<keyword evidence="1 4" id="KW-0479">Metal-binding</keyword>
<keyword evidence="7" id="KW-1185">Reference proteome</keyword>
<evidence type="ECO:0000313" key="7">
    <source>
        <dbReference type="Proteomes" id="UP000811609"/>
    </source>
</evidence>
<evidence type="ECO:0000313" key="6">
    <source>
        <dbReference type="EMBL" id="KAG6647996.1"/>
    </source>
</evidence>
<dbReference type="PANTHER" id="PTHR22748:SF19">
    <property type="entry name" value="ENDONUCLEASE_EXONUCLEASE_PHOSPHATASE DOMAIN-CONTAINING PROTEIN"/>
    <property type="match status" value="1"/>
</dbReference>
<feature type="domain" description="Endonuclease/exonuclease/phosphatase" evidence="5">
    <location>
        <begin position="6"/>
        <end position="71"/>
    </location>
</feature>
<sequence>MKPKIMSWNVREFNEENKQFQIKNLLQEWRADIICLQETKLKFVSRRIVQSVWNCTYADWVYLASNGASGGILRMWDRRVVEQMEDFVGECTVACSFKRVANNFL</sequence>
<evidence type="ECO:0000256" key="3">
    <source>
        <dbReference type="ARBA" id="ARBA00022842"/>
    </source>
</evidence>
<dbReference type="GO" id="GO:0046872">
    <property type="term" value="F:metal ion binding"/>
    <property type="evidence" value="ECO:0007669"/>
    <property type="project" value="UniProtKB-KW"/>
</dbReference>
<dbReference type="GO" id="GO:0008311">
    <property type="term" value="F:double-stranded DNA 3'-5' DNA exonuclease activity"/>
    <property type="evidence" value="ECO:0007669"/>
    <property type="project" value="TreeGrafter"/>
</dbReference>
<dbReference type="GO" id="GO:0006284">
    <property type="term" value="P:base-excision repair"/>
    <property type="evidence" value="ECO:0007669"/>
    <property type="project" value="TreeGrafter"/>
</dbReference>
<dbReference type="AlphaFoldDB" id="A0A8T1PUY4"/>
<dbReference type="GO" id="GO:0008081">
    <property type="term" value="F:phosphoric diester hydrolase activity"/>
    <property type="evidence" value="ECO:0007669"/>
    <property type="project" value="TreeGrafter"/>
</dbReference>